<keyword evidence="21" id="KW-1185">Reference proteome</keyword>
<dbReference type="SMART" id="SM00391">
    <property type="entry name" value="MBD"/>
    <property type="match status" value="1"/>
</dbReference>
<keyword evidence="14" id="KW-0804">Transcription</keyword>
<evidence type="ECO:0000256" key="16">
    <source>
        <dbReference type="SAM" id="MobiDB-lite"/>
    </source>
</evidence>
<dbReference type="InterPro" id="IPR046341">
    <property type="entry name" value="SET_dom_sf"/>
</dbReference>
<feature type="compositionally biased region" description="Low complexity" evidence="16">
    <location>
        <begin position="217"/>
        <end position="232"/>
    </location>
</feature>
<dbReference type="GO" id="GO:0003677">
    <property type="term" value="F:DNA binding"/>
    <property type="evidence" value="ECO:0007669"/>
    <property type="project" value="InterPro"/>
</dbReference>
<sequence>MNSEEDEVEMSPDELQQYVYAVVQQNRVVAQRAADVAAIEQWVLHQENEISKNNLLFKNAFESVLECEAKMKDLYSKLGLEYKDGDSEDEGAAKRPTGVIQITDDEEEEEDDAGGTENSSIDHDLTSNPAAETRDIEMAPAEPEDSSQVTEQPESVAEGGADPSAATAMSNTATPQSPASGNTTVSAEETASAEAPVSTVFTSVTKTAAAGAQPDVSNTSKTPSSTSPANKKLMQLKKMVERMKPIQIKAGTGSRVTPSTTTSAASAKTTPVTRRSCTSLSSTSVTSQSKAPDSVPPPTKPPTPTITTGAATSPTSTRVSTTAPSFPRPPTNPPEGPQTAPETTSILEVGMSVLGRKRTKTWHSGILKEIRRIDGVDRYKVEFGKRKCLLSGHHVAYEKAAQLKDLFIGARVVARYKEEHQNWLHSAILAELPDRKNRMRFLVFFDDGHSAYVGLPDMHLVHAPSNNVLEDIEDVAWQHFVQNYLKAYPCVIYVTKPEGEPVEVDYDGQWLPGCIKQVDCSLIKVVLKDDDRTVWLHKGSDRLKHIFQMKERAAEAKKQASLKTQQRFSTTCTRAPTTTAAAPQAATTTTSAAQRVATTSVSTHSKSMLPVVSLVPISLQSVTSSVVVSSKSVSHQPPRIQQGIKRGPPSPDLPKYSNRLVYTPHRCCPACLDGHRPPTHQPRGRNPLLIPLLHGFRRMTGRCREKQKLVFHVFYRSPCGCSLASMEDVQEFLLQTRCDFLYIDMFCLDPDVLVKRGLGPERQTLFWQQDISKNSERVPVSCVNEVDSFPLPNLAYFTKRIPAFGVNINTHPDFLVGCDCTDGCRDRFKCACQQLTIVSTSLCPGGPVDSTVGYSYKRLLKNVPTGIYECNAMCRCDPKMCSNRVVQQDMQVRLQVFKMKQKGWGVRCKDDLARGTFICVLTGRILNESVIGMERNMGGNKHLTNLDYIEAVEHLKEGYESEARCTDDDDEGGGAEEEGELSEEETLVQEMREDNSDSEHQDCSSDSSFVAEESDTWSVGPRSYVTRRSGAVAQGERGRGGRMNVENQGSIFPGTKEDGNEKDDESPTTHGNRKGLDASDNKQKEGEGTQRRCIAVKSSYQRVKPLKAAPDPEGPTNVTRRLFDGQASCFVIDTRQQGNVARYFNHSCKPNMFVQNVFVDTHDLRFPWIAFFANNRITAGTELTWDYNYKADGEKGKAVACCCGAAECRGRLV</sequence>
<dbReference type="PROSITE" id="PS50868">
    <property type="entry name" value="POST_SET"/>
    <property type="match status" value="1"/>
</dbReference>
<feature type="compositionally biased region" description="Low complexity" evidence="16">
    <location>
        <begin position="183"/>
        <end position="199"/>
    </location>
</feature>
<keyword evidence="9" id="KW-0677">Repeat</keyword>
<dbReference type="GO" id="GO:0032259">
    <property type="term" value="P:methylation"/>
    <property type="evidence" value="ECO:0007669"/>
    <property type="project" value="UniProtKB-KW"/>
</dbReference>
<dbReference type="Pfam" id="PF01429">
    <property type="entry name" value="MBD"/>
    <property type="match status" value="1"/>
</dbReference>
<evidence type="ECO:0000256" key="5">
    <source>
        <dbReference type="ARBA" id="ARBA00022603"/>
    </source>
</evidence>
<feature type="compositionally biased region" description="Acidic residues" evidence="16">
    <location>
        <begin position="103"/>
        <end position="114"/>
    </location>
</feature>
<keyword evidence="11" id="KW-0156">Chromatin regulator</keyword>
<evidence type="ECO:0000313" key="21">
    <source>
        <dbReference type="Proteomes" id="UP000694580"/>
    </source>
</evidence>
<evidence type="ECO:0000256" key="15">
    <source>
        <dbReference type="ARBA" id="ARBA00023242"/>
    </source>
</evidence>
<evidence type="ECO:0000256" key="2">
    <source>
        <dbReference type="ARBA" id="ARBA00004286"/>
    </source>
</evidence>
<reference evidence="20" key="2">
    <citation type="submission" date="2025-08" db="UniProtKB">
        <authorList>
            <consortium name="Ensembl"/>
        </authorList>
    </citation>
    <scope>IDENTIFICATION</scope>
</reference>
<keyword evidence="3" id="KW-0158">Chromosome</keyword>
<dbReference type="InterPro" id="IPR041292">
    <property type="entry name" value="Tudor_4"/>
</dbReference>
<dbReference type="CDD" id="cd10517">
    <property type="entry name" value="SET_SETDB1"/>
    <property type="match status" value="1"/>
</dbReference>
<dbReference type="Pfam" id="PF05033">
    <property type="entry name" value="Pre-SET"/>
    <property type="match status" value="1"/>
</dbReference>
<evidence type="ECO:0000259" key="18">
    <source>
        <dbReference type="PROSITE" id="PS50867"/>
    </source>
</evidence>
<dbReference type="InterPro" id="IPR051516">
    <property type="entry name" value="SETDB_methyltransferase"/>
</dbReference>
<dbReference type="Gene3D" id="2.30.30.140">
    <property type="match status" value="3"/>
</dbReference>
<dbReference type="Gene3D" id="2.170.270.10">
    <property type="entry name" value="SET domain"/>
    <property type="match status" value="2"/>
</dbReference>
<dbReference type="InterPro" id="IPR002999">
    <property type="entry name" value="Tudor"/>
</dbReference>
<reference evidence="20 21" key="1">
    <citation type="submission" date="2020-06" db="EMBL/GenBank/DDBJ databases">
        <authorList>
            <consortium name="Wellcome Sanger Institute Data Sharing"/>
        </authorList>
    </citation>
    <scope>NUCLEOTIDE SEQUENCE [LARGE SCALE GENOMIC DNA]</scope>
</reference>
<dbReference type="PROSITE" id="PS50867">
    <property type="entry name" value="PRE_SET"/>
    <property type="match status" value="1"/>
</dbReference>
<dbReference type="GO" id="GO:0070828">
    <property type="term" value="P:heterochromatin organization"/>
    <property type="evidence" value="ECO:0007669"/>
    <property type="project" value="TreeGrafter"/>
</dbReference>
<evidence type="ECO:0000313" key="20">
    <source>
        <dbReference type="Ensembl" id="ENSDCDP00010053105.1"/>
    </source>
</evidence>
<accession>A0AAY4E646</accession>
<dbReference type="SMART" id="SM00333">
    <property type="entry name" value="TUDOR"/>
    <property type="match status" value="2"/>
</dbReference>
<feature type="compositionally biased region" description="Pro residues" evidence="16">
    <location>
        <begin position="326"/>
        <end position="336"/>
    </location>
</feature>
<feature type="compositionally biased region" description="Low complexity" evidence="16">
    <location>
        <begin position="256"/>
        <end position="293"/>
    </location>
</feature>
<evidence type="ECO:0000256" key="13">
    <source>
        <dbReference type="ARBA" id="ARBA00023054"/>
    </source>
</evidence>
<feature type="region of interest" description="Disordered" evidence="16">
    <location>
        <begin position="633"/>
        <end position="653"/>
    </location>
</feature>
<keyword evidence="4" id="KW-0678">Repressor</keyword>
<feature type="compositionally biased region" description="Pro residues" evidence="16">
    <location>
        <begin position="294"/>
        <end position="304"/>
    </location>
</feature>
<dbReference type="Ensembl" id="ENSDCDT00010063602.1">
    <property type="protein sequence ID" value="ENSDCDP00010053105.1"/>
    <property type="gene ID" value="ENSDCDG00010030898.1"/>
</dbReference>
<feature type="compositionally biased region" description="Acidic residues" evidence="16">
    <location>
        <begin position="967"/>
        <end position="987"/>
    </location>
</feature>
<keyword evidence="7" id="KW-0949">S-adenosyl-L-methionine</keyword>
<dbReference type="PROSITE" id="PS50280">
    <property type="entry name" value="SET"/>
    <property type="match status" value="1"/>
</dbReference>
<dbReference type="SMART" id="SM00317">
    <property type="entry name" value="SET"/>
    <property type="match status" value="1"/>
</dbReference>
<dbReference type="SUPFAM" id="SSF54171">
    <property type="entry name" value="DNA-binding domain"/>
    <property type="match status" value="1"/>
</dbReference>
<evidence type="ECO:0000256" key="8">
    <source>
        <dbReference type="ARBA" id="ARBA00022723"/>
    </source>
</evidence>
<evidence type="ECO:0000256" key="10">
    <source>
        <dbReference type="ARBA" id="ARBA00022833"/>
    </source>
</evidence>
<dbReference type="PANTHER" id="PTHR46024">
    <property type="entry name" value="HISTONE-LYSINE N-METHYLTRANSFERASE EGGLESS"/>
    <property type="match status" value="1"/>
</dbReference>
<dbReference type="Pfam" id="PF00856">
    <property type="entry name" value="SET"/>
    <property type="match status" value="1"/>
</dbReference>
<dbReference type="GO" id="GO:0010629">
    <property type="term" value="P:negative regulation of gene expression"/>
    <property type="evidence" value="ECO:0007669"/>
    <property type="project" value="TreeGrafter"/>
</dbReference>
<feature type="region of interest" description="Disordered" evidence="16">
    <location>
        <begin position="84"/>
        <end position="127"/>
    </location>
</feature>
<reference evidence="20" key="3">
    <citation type="submission" date="2025-09" db="UniProtKB">
        <authorList>
            <consortium name="Ensembl"/>
        </authorList>
    </citation>
    <scope>IDENTIFICATION</scope>
</reference>
<evidence type="ECO:0000259" key="19">
    <source>
        <dbReference type="PROSITE" id="PS50868"/>
    </source>
</evidence>
<dbReference type="SUPFAM" id="SSF82199">
    <property type="entry name" value="SET domain"/>
    <property type="match status" value="1"/>
</dbReference>
<dbReference type="Pfam" id="PF18300">
    <property type="entry name" value="DUF5604"/>
    <property type="match status" value="1"/>
</dbReference>
<dbReference type="Pfam" id="PF18359">
    <property type="entry name" value="Tudor_5"/>
    <property type="match status" value="1"/>
</dbReference>
<dbReference type="Proteomes" id="UP000694580">
    <property type="component" value="Chromosome 20"/>
</dbReference>
<evidence type="ECO:0000256" key="6">
    <source>
        <dbReference type="ARBA" id="ARBA00022679"/>
    </source>
</evidence>
<dbReference type="GO" id="GO:0005694">
    <property type="term" value="C:chromosome"/>
    <property type="evidence" value="ECO:0007669"/>
    <property type="project" value="UniProtKB-SubCell"/>
</dbReference>
<feature type="compositionally biased region" description="Polar residues" evidence="16">
    <location>
        <begin position="167"/>
        <end position="182"/>
    </location>
</feature>
<keyword evidence="6" id="KW-0808">Transferase</keyword>
<evidence type="ECO:0000256" key="7">
    <source>
        <dbReference type="ARBA" id="ARBA00022691"/>
    </source>
</evidence>
<dbReference type="InterPro" id="IPR040880">
    <property type="entry name" value="DUF5604"/>
</dbReference>
<dbReference type="InterPro" id="IPR041291">
    <property type="entry name" value="TUDOR_5"/>
</dbReference>
<dbReference type="GO" id="GO:0005634">
    <property type="term" value="C:nucleus"/>
    <property type="evidence" value="ECO:0007669"/>
    <property type="project" value="UniProtKB-SubCell"/>
</dbReference>
<comment type="subcellular location">
    <subcellularLocation>
        <location evidence="2">Chromosome</location>
    </subcellularLocation>
    <subcellularLocation>
        <location evidence="1">Nucleus</location>
    </subcellularLocation>
</comment>
<keyword evidence="15" id="KW-0539">Nucleus</keyword>
<feature type="domain" description="Pre-SET" evidence="18">
    <location>
        <begin position="816"/>
        <end position="889"/>
    </location>
</feature>
<feature type="domain" description="SET" evidence="17">
    <location>
        <begin position="892"/>
        <end position="1188"/>
    </location>
</feature>
<dbReference type="InterPro" id="IPR016177">
    <property type="entry name" value="DNA-bd_dom_sf"/>
</dbReference>
<evidence type="ECO:0000256" key="4">
    <source>
        <dbReference type="ARBA" id="ARBA00022491"/>
    </source>
</evidence>
<feature type="domain" description="Post-SET" evidence="19">
    <location>
        <begin position="1197"/>
        <end position="1213"/>
    </location>
</feature>
<feature type="compositionally biased region" description="Low complexity" evidence="16">
    <location>
        <begin position="305"/>
        <end position="317"/>
    </location>
</feature>
<dbReference type="CDD" id="cd01395">
    <property type="entry name" value="HMT_MBD"/>
    <property type="match status" value="1"/>
</dbReference>
<dbReference type="GO" id="GO:0008270">
    <property type="term" value="F:zinc ion binding"/>
    <property type="evidence" value="ECO:0007669"/>
    <property type="project" value="InterPro"/>
</dbReference>
<feature type="region of interest" description="Disordered" evidence="16">
    <location>
        <begin position="960"/>
        <end position="1094"/>
    </location>
</feature>
<evidence type="ECO:0000256" key="3">
    <source>
        <dbReference type="ARBA" id="ARBA00022454"/>
    </source>
</evidence>
<evidence type="ECO:0000256" key="14">
    <source>
        <dbReference type="ARBA" id="ARBA00023163"/>
    </source>
</evidence>
<evidence type="ECO:0000256" key="11">
    <source>
        <dbReference type="ARBA" id="ARBA00022853"/>
    </source>
</evidence>
<evidence type="ECO:0000256" key="9">
    <source>
        <dbReference type="ARBA" id="ARBA00022737"/>
    </source>
</evidence>
<dbReference type="SMART" id="SM00468">
    <property type="entry name" value="PreSET"/>
    <property type="match status" value="1"/>
</dbReference>
<dbReference type="InterPro" id="IPR001214">
    <property type="entry name" value="SET_dom"/>
</dbReference>
<dbReference type="InterPro" id="IPR001739">
    <property type="entry name" value="Methyl_CpG_DNA-bd"/>
</dbReference>
<dbReference type="InterPro" id="IPR007728">
    <property type="entry name" value="Pre-SET_dom"/>
</dbReference>
<keyword evidence="8" id="KW-0479">Metal-binding</keyword>
<gene>
    <name evidence="20" type="primary">LOC114770351</name>
</gene>
<keyword evidence="10" id="KW-0862">Zinc</keyword>
<feature type="compositionally biased region" description="Basic and acidic residues" evidence="16">
    <location>
        <begin position="1074"/>
        <end position="1090"/>
    </location>
</feature>
<keyword evidence="13" id="KW-0175">Coiled coil</keyword>
<keyword evidence="5" id="KW-0489">Methyltransferase</keyword>
<dbReference type="AlphaFoldDB" id="A0AAY4E646"/>
<dbReference type="GeneTree" id="ENSGT00940000157471"/>
<proteinExistence type="predicted"/>
<dbReference type="InterPro" id="IPR047232">
    <property type="entry name" value="SETDB1/2-like_MBD"/>
</dbReference>
<protein>
    <submittedName>
        <fullName evidence="20">Uncharacterized protein</fullName>
    </submittedName>
</protein>
<organism evidence="20 21">
    <name type="scientific">Denticeps clupeoides</name>
    <name type="common">denticle herring</name>
    <dbReference type="NCBI Taxonomy" id="299321"/>
    <lineage>
        <taxon>Eukaryota</taxon>
        <taxon>Metazoa</taxon>
        <taxon>Chordata</taxon>
        <taxon>Craniata</taxon>
        <taxon>Vertebrata</taxon>
        <taxon>Euteleostomi</taxon>
        <taxon>Actinopterygii</taxon>
        <taxon>Neopterygii</taxon>
        <taxon>Teleostei</taxon>
        <taxon>Clupei</taxon>
        <taxon>Clupeiformes</taxon>
        <taxon>Denticipitoidei</taxon>
        <taxon>Denticipitidae</taxon>
        <taxon>Denticeps</taxon>
    </lineage>
</organism>
<evidence type="ECO:0000256" key="1">
    <source>
        <dbReference type="ARBA" id="ARBA00004123"/>
    </source>
</evidence>
<dbReference type="Pfam" id="PF18358">
    <property type="entry name" value="Tudor_4"/>
    <property type="match status" value="1"/>
</dbReference>
<dbReference type="GO" id="GO:0046974">
    <property type="term" value="F:histone H3K9 methyltransferase activity"/>
    <property type="evidence" value="ECO:0007669"/>
    <property type="project" value="TreeGrafter"/>
</dbReference>
<dbReference type="InterPro" id="IPR003616">
    <property type="entry name" value="Post-SET_dom"/>
</dbReference>
<keyword evidence="12" id="KW-0805">Transcription regulation</keyword>
<evidence type="ECO:0000259" key="17">
    <source>
        <dbReference type="PROSITE" id="PS50280"/>
    </source>
</evidence>
<feature type="compositionally biased region" description="Basic and acidic residues" evidence="16">
    <location>
        <begin position="990"/>
        <end position="1003"/>
    </location>
</feature>
<evidence type="ECO:0000256" key="12">
    <source>
        <dbReference type="ARBA" id="ARBA00023015"/>
    </source>
</evidence>
<dbReference type="PANTHER" id="PTHR46024:SF2">
    <property type="entry name" value="HISTONE-LYSINE N-METHYLTRANSFERASE SETDB1"/>
    <property type="match status" value="1"/>
</dbReference>
<name>A0AAY4E646_9TELE</name>
<feature type="region of interest" description="Disordered" evidence="16">
    <location>
        <begin position="139"/>
        <end position="343"/>
    </location>
</feature>